<dbReference type="InterPro" id="IPR028031">
    <property type="entry name" value="DUF4460"/>
</dbReference>
<evidence type="ECO:0000313" key="3">
    <source>
        <dbReference type="EMBL" id="KAF6022160.1"/>
    </source>
</evidence>
<sequence length="499" mass="56992">MGKWRTLLAVGARIGRKTFQRSLSQIPVEPSAVNLQAILRPFIFSVHPDLFYQHPGPKKVNEASLKTLNEYIQSSDVSGGGTSRGQHVQFYQRHYQSDSISGLKKEELKVVQVKLEEDRLKTVRHLLKVSQLSLDAVDKVIESHRSQSEGQMSDRPIKWMHGQPFSTTDENFSHRDVWEEVRHMKPDITLHRWISTNINKVRQLEMESRPLLESYSSLYGELKSRYNVNDIIWNCGWRGTHRLASLKNLQLLINRKPVCLQLMAGKKIIFGTASGVSFNGDIALCSDEVSVQWEKAFDSIENSIKYLKLIPDKERQLSSLLGDIQVVRRKTPPFPMAPAYYYSLANLIGKLGMSRTVSRPTLLPSLEHLQVAITGSMGDEITLTPEGHISVPSHSPVWVIYNFIKENEQSAVDLQQKYRKNKLEAEQLMESVKEDYKLKSLGVDMSVSYDQVITCCKNLLVCNDSIRYMLEGVNLVIAPYFAIMSDGDMYIMWDWVNDL</sequence>
<dbReference type="PANTHER" id="PTHR31596:SF1">
    <property type="entry name" value="T-CELL ACTIVATION INHIBITOR, MITOCHONDRIAL"/>
    <property type="match status" value="1"/>
</dbReference>
<organism evidence="3 4">
    <name type="scientific">Bugula neritina</name>
    <name type="common">Brown bryozoan</name>
    <name type="synonym">Sertularia neritina</name>
    <dbReference type="NCBI Taxonomy" id="10212"/>
    <lineage>
        <taxon>Eukaryota</taxon>
        <taxon>Metazoa</taxon>
        <taxon>Spiralia</taxon>
        <taxon>Lophotrochozoa</taxon>
        <taxon>Bryozoa</taxon>
        <taxon>Gymnolaemata</taxon>
        <taxon>Cheilostomatida</taxon>
        <taxon>Flustrina</taxon>
        <taxon>Buguloidea</taxon>
        <taxon>Bugulidae</taxon>
        <taxon>Bugula</taxon>
    </lineage>
</organism>
<accession>A0A7J7J7H1</accession>
<reference evidence="3" key="1">
    <citation type="submission" date="2020-06" db="EMBL/GenBank/DDBJ databases">
        <title>Draft genome of Bugula neritina, a colonial animal packing powerful symbionts and potential medicines.</title>
        <authorList>
            <person name="Rayko M."/>
        </authorList>
    </citation>
    <scope>NUCLEOTIDE SEQUENCE [LARGE SCALE GENOMIC DNA]</scope>
    <source>
        <strain evidence="3">Kwan_BN1</strain>
    </source>
</reference>
<comment type="caution">
    <text evidence="3">The sequence shown here is derived from an EMBL/GenBank/DDBJ whole genome shotgun (WGS) entry which is preliminary data.</text>
</comment>
<feature type="domain" description="DUF4461" evidence="2">
    <location>
        <begin position="189"/>
        <end position="495"/>
    </location>
</feature>
<evidence type="ECO:0000313" key="4">
    <source>
        <dbReference type="Proteomes" id="UP000593567"/>
    </source>
</evidence>
<dbReference type="Proteomes" id="UP000593567">
    <property type="component" value="Unassembled WGS sequence"/>
</dbReference>
<dbReference type="Pfam" id="PF14687">
    <property type="entry name" value="DUF4460"/>
    <property type="match status" value="1"/>
</dbReference>
<dbReference type="OrthoDB" id="4238at2759"/>
<dbReference type="PANTHER" id="PTHR31596">
    <property type="entry name" value="T-CELL ACTIVATION INHIBITOR, MITOCHONDRIAL"/>
    <property type="match status" value="1"/>
</dbReference>
<feature type="domain" description="DUF4460" evidence="1">
    <location>
        <begin position="33"/>
        <end position="128"/>
    </location>
</feature>
<gene>
    <name evidence="3" type="ORF">EB796_019533</name>
</gene>
<protein>
    <recommendedName>
        <fullName evidence="5">TCAIM</fullName>
    </recommendedName>
</protein>
<dbReference type="EMBL" id="VXIV02002889">
    <property type="protein sequence ID" value="KAF6022160.1"/>
    <property type="molecule type" value="Genomic_DNA"/>
</dbReference>
<proteinExistence type="predicted"/>
<name>A0A7J7J7H1_BUGNE</name>
<keyword evidence="4" id="KW-1185">Reference proteome</keyword>
<evidence type="ECO:0000259" key="2">
    <source>
        <dbReference type="Pfam" id="PF14688"/>
    </source>
</evidence>
<evidence type="ECO:0000259" key="1">
    <source>
        <dbReference type="Pfam" id="PF14687"/>
    </source>
</evidence>
<dbReference type="Pfam" id="PF14688">
    <property type="entry name" value="DUF4461"/>
    <property type="match status" value="1"/>
</dbReference>
<dbReference type="InterPro" id="IPR027986">
    <property type="entry name" value="TCAIM"/>
</dbReference>
<dbReference type="AlphaFoldDB" id="A0A7J7J7H1"/>
<dbReference type="GO" id="GO:0005739">
    <property type="term" value="C:mitochondrion"/>
    <property type="evidence" value="ECO:0007669"/>
    <property type="project" value="TreeGrafter"/>
</dbReference>
<evidence type="ECO:0008006" key="5">
    <source>
        <dbReference type="Google" id="ProtNLM"/>
    </source>
</evidence>
<dbReference type="InterPro" id="IPR027989">
    <property type="entry name" value="DUF4461"/>
</dbReference>